<accession>A0A4R7B8H9</accession>
<dbReference type="InterPro" id="IPR029045">
    <property type="entry name" value="ClpP/crotonase-like_dom_sf"/>
</dbReference>
<dbReference type="AlphaFoldDB" id="A0A4R7B8H9"/>
<dbReference type="Proteomes" id="UP000295611">
    <property type="component" value="Unassembled WGS sequence"/>
</dbReference>
<comment type="caution">
    <text evidence="2">The sequence shown here is derived from an EMBL/GenBank/DDBJ whole genome shotgun (WGS) entry which is preliminary data.</text>
</comment>
<evidence type="ECO:0000256" key="1">
    <source>
        <dbReference type="ARBA" id="ARBA00005254"/>
    </source>
</evidence>
<reference evidence="2 3" key="1">
    <citation type="submission" date="2019-03" db="EMBL/GenBank/DDBJ databases">
        <title>Genomic Encyclopedia of Type Strains, Phase III (KMG-III): the genomes of soil and plant-associated and newly described type strains.</title>
        <authorList>
            <person name="Whitman W."/>
        </authorList>
    </citation>
    <scope>NUCLEOTIDE SEQUENCE [LARGE SCALE GENOMIC DNA]</scope>
    <source>
        <strain evidence="2 3">CECT 8976</strain>
    </source>
</reference>
<name>A0A4R7B8H9_9NEIS</name>
<dbReference type="InterPro" id="IPR051683">
    <property type="entry name" value="Enoyl-CoA_Hydratase/Isomerase"/>
</dbReference>
<dbReference type="Pfam" id="PF00378">
    <property type="entry name" value="ECH_1"/>
    <property type="match status" value="1"/>
</dbReference>
<dbReference type="InterPro" id="IPR014748">
    <property type="entry name" value="Enoyl-CoA_hydra_C"/>
</dbReference>
<dbReference type="GO" id="GO:0008300">
    <property type="term" value="P:isoprenoid catabolic process"/>
    <property type="evidence" value="ECO:0007669"/>
    <property type="project" value="TreeGrafter"/>
</dbReference>
<dbReference type="CDD" id="cd06558">
    <property type="entry name" value="crotonase-like"/>
    <property type="match status" value="1"/>
</dbReference>
<evidence type="ECO:0000313" key="3">
    <source>
        <dbReference type="Proteomes" id="UP000295611"/>
    </source>
</evidence>
<dbReference type="EMBL" id="SNZP01000006">
    <property type="protein sequence ID" value="TDR79907.1"/>
    <property type="molecule type" value="Genomic_DNA"/>
</dbReference>
<organism evidence="2 3">
    <name type="scientific">Paludibacterium purpuratum</name>
    <dbReference type="NCBI Taxonomy" id="1144873"/>
    <lineage>
        <taxon>Bacteria</taxon>
        <taxon>Pseudomonadati</taxon>
        <taxon>Pseudomonadota</taxon>
        <taxon>Betaproteobacteria</taxon>
        <taxon>Neisseriales</taxon>
        <taxon>Chromobacteriaceae</taxon>
        <taxon>Paludibacterium</taxon>
    </lineage>
</organism>
<dbReference type="OrthoDB" id="9807606at2"/>
<dbReference type="InterPro" id="IPR001753">
    <property type="entry name" value="Enoyl-CoA_hydra/iso"/>
</dbReference>
<dbReference type="Gene3D" id="1.10.12.10">
    <property type="entry name" value="Lyase 2-enoyl-coa Hydratase, Chain A, domain 2"/>
    <property type="match status" value="1"/>
</dbReference>
<dbReference type="Gene3D" id="3.90.226.10">
    <property type="entry name" value="2-enoyl-CoA Hydratase, Chain A, domain 1"/>
    <property type="match status" value="1"/>
</dbReference>
<dbReference type="RefSeq" id="WP_133680118.1">
    <property type="nucleotide sequence ID" value="NZ_SNZP01000006.1"/>
</dbReference>
<dbReference type="PANTHER" id="PTHR42964:SF1">
    <property type="entry name" value="POLYKETIDE BIOSYNTHESIS ENOYL-COA HYDRATASE PKSH-RELATED"/>
    <property type="match status" value="1"/>
</dbReference>
<comment type="similarity">
    <text evidence="1">Belongs to the enoyl-CoA hydratase/isomerase family.</text>
</comment>
<protein>
    <submittedName>
        <fullName evidence="2">Methylglutaconyl-CoA hydratase</fullName>
    </submittedName>
</protein>
<dbReference type="PANTHER" id="PTHR42964">
    <property type="entry name" value="ENOYL-COA HYDRATASE"/>
    <property type="match status" value="1"/>
</dbReference>
<dbReference type="GO" id="GO:0003824">
    <property type="term" value="F:catalytic activity"/>
    <property type="evidence" value="ECO:0007669"/>
    <property type="project" value="UniProtKB-ARBA"/>
</dbReference>
<sequence>MSQSILLSVDPRGVATLTLNRPECHNAIDHDCANLLTAHLQTLAEDDEIRVVILTGSGISFSAGHDIAAMRRLAEADESDMRAIVQEYAQLLDTLDRYDKPTIARVQGAAFGFGIGLIACCDFAIGVTDALFGFSEVRQGVTIGVAMPYIVRAIGERAARRYMIGSERFNAGKAKRLGLLHQDVGATLLDSSIEQLTRQLLLNGPQAMRETKRLIGELEHRRIDETLMAHMVENSLRIRTSAEGREGVLAFIEHRAPDWVR</sequence>
<keyword evidence="3" id="KW-1185">Reference proteome</keyword>
<proteinExistence type="inferred from homology"/>
<gene>
    <name evidence="2" type="ORF">DFP86_10646</name>
</gene>
<dbReference type="SUPFAM" id="SSF52096">
    <property type="entry name" value="ClpP/crotonase"/>
    <property type="match status" value="1"/>
</dbReference>
<evidence type="ECO:0000313" key="2">
    <source>
        <dbReference type="EMBL" id="TDR79907.1"/>
    </source>
</evidence>